<feature type="transmembrane region" description="Helical" evidence="5">
    <location>
        <begin position="372"/>
        <end position="395"/>
    </location>
</feature>
<comment type="caution">
    <text evidence="6">The sequence shown here is derived from an EMBL/GenBank/DDBJ whole genome shotgun (WGS) entry which is preliminary data.</text>
</comment>
<dbReference type="Gene3D" id="1.20.1740.10">
    <property type="entry name" value="Amino acid/polyamine transporter I"/>
    <property type="match status" value="1"/>
</dbReference>
<dbReference type="PANTHER" id="PTHR47704">
    <property type="entry name" value="POTASSIUM TRANSPORTER KIMA"/>
    <property type="match status" value="1"/>
</dbReference>
<evidence type="ECO:0000256" key="3">
    <source>
        <dbReference type="ARBA" id="ARBA00022989"/>
    </source>
</evidence>
<feature type="transmembrane region" description="Helical" evidence="5">
    <location>
        <begin position="214"/>
        <end position="234"/>
    </location>
</feature>
<evidence type="ECO:0000256" key="5">
    <source>
        <dbReference type="SAM" id="Phobius"/>
    </source>
</evidence>
<evidence type="ECO:0000256" key="2">
    <source>
        <dbReference type="ARBA" id="ARBA00022692"/>
    </source>
</evidence>
<sequence>MLISRIKHVFIGNPLTLDKLEEERIPKWKALAVLSSDALSSVAYATEEVLIPLSLFAITAMAWSIPMAIGVAALLLIITLSYQQTISAYPHGGGAYTVAKENLGENAGLVAGAALLIDYILTVSVSVSAGLENIGSAFPFIAEHRVVIGVLIIFTIMMLNLRGLRESSNIFAYPTYFFIFSILLMVCVGAYKIFMGYAPVIHPVIHESYPEVPLFLLMRAFASGCSALTGIEAISNGVPIFRKPSQHNAKVTMLWMAFILGSFFLGITLLAHVYGIVPSHGGETVMSQLARQIFGHNVFYYATQVAVALILLLAANTSYADFPRLTSLIAKDRFLPRQMSSVGDRLVFSNGIIGLTCAAAFLLIAFKGSTHLLIPLYAVGVFLSFTLSQTGMIIHHIKYKEAHWKKALSINALGALTTLSVLIVIGITKFMSGAWMVIILIPSLVIFFKQIKSHYVAVGHQLARDSYHQDIDLKTTEHFTAIVPISGIHPGVVKAVRYALTVSDDVRVCYVDVDKEATAKMLKVWDKWSQGLPLEVLESPYRSVLSPLLAYIDKVHVESGKEMISVIVPEFITKSWYHQFLHNQMTFVLRATLRFKPGKVVTAIKYYL</sequence>
<dbReference type="InterPro" id="IPR053153">
    <property type="entry name" value="APC_K+_Transporter"/>
</dbReference>
<dbReference type="Proteomes" id="UP001302274">
    <property type="component" value="Unassembled WGS sequence"/>
</dbReference>
<keyword evidence="7" id="KW-1185">Reference proteome</keyword>
<comment type="subcellular location">
    <subcellularLocation>
        <location evidence="1">Membrane</location>
        <topology evidence="1">Multi-pass membrane protein</topology>
    </subcellularLocation>
</comment>
<evidence type="ECO:0000313" key="6">
    <source>
        <dbReference type="EMBL" id="MEA9358286.1"/>
    </source>
</evidence>
<feature type="transmembrane region" description="Helical" evidence="5">
    <location>
        <begin position="49"/>
        <end position="78"/>
    </location>
</feature>
<feature type="transmembrane region" description="Helical" evidence="5">
    <location>
        <begin position="407"/>
        <end position="427"/>
    </location>
</feature>
<keyword evidence="2 5" id="KW-0812">Transmembrane</keyword>
<dbReference type="RefSeq" id="WP_323578620.1">
    <property type="nucleotide sequence ID" value="NZ_JAYGJQ010000003.1"/>
</dbReference>
<feature type="transmembrane region" description="Helical" evidence="5">
    <location>
        <begin position="254"/>
        <end position="277"/>
    </location>
</feature>
<proteinExistence type="predicted"/>
<gene>
    <name evidence="6" type="ORF">SHI21_18770</name>
</gene>
<evidence type="ECO:0000313" key="7">
    <source>
        <dbReference type="Proteomes" id="UP001302274"/>
    </source>
</evidence>
<protein>
    <submittedName>
        <fullName evidence="6">APC family permease</fullName>
    </submittedName>
</protein>
<feature type="transmembrane region" description="Helical" evidence="5">
    <location>
        <begin position="346"/>
        <end position="366"/>
    </location>
</feature>
<dbReference type="InterPro" id="IPR002293">
    <property type="entry name" value="AA/rel_permease1"/>
</dbReference>
<dbReference type="EMBL" id="JAYGJQ010000003">
    <property type="protein sequence ID" value="MEA9358286.1"/>
    <property type="molecule type" value="Genomic_DNA"/>
</dbReference>
<keyword evidence="4 5" id="KW-0472">Membrane</keyword>
<evidence type="ECO:0000256" key="4">
    <source>
        <dbReference type="ARBA" id="ARBA00023136"/>
    </source>
</evidence>
<feature type="transmembrane region" description="Helical" evidence="5">
    <location>
        <begin position="109"/>
        <end position="131"/>
    </location>
</feature>
<accession>A0ABU5VYY7</accession>
<feature type="transmembrane region" description="Helical" evidence="5">
    <location>
        <begin position="433"/>
        <end position="451"/>
    </location>
</feature>
<evidence type="ECO:0000256" key="1">
    <source>
        <dbReference type="ARBA" id="ARBA00004141"/>
    </source>
</evidence>
<feature type="transmembrane region" description="Helical" evidence="5">
    <location>
        <begin position="137"/>
        <end position="159"/>
    </location>
</feature>
<name>A0ABU5VYY7_9BACT</name>
<organism evidence="6 7">
    <name type="scientific">Bacteriovorax antarcticus</name>
    <dbReference type="NCBI Taxonomy" id="3088717"/>
    <lineage>
        <taxon>Bacteria</taxon>
        <taxon>Pseudomonadati</taxon>
        <taxon>Bdellovibrionota</taxon>
        <taxon>Bacteriovoracia</taxon>
        <taxon>Bacteriovoracales</taxon>
        <taxon>Bacteriovoracaceae</taxon>
        <taxon>Bacteriovorax</taxon>
    </lineage>
</organism>
<reference evidence="6 7" key="1">
    <citation type="submission" date="2023-11" db="EMBL/GenBank/DDBJ databases">
        <title>A Novel Polar Bacteriovorax (B. antarcticus) Isolated from the Biocrust in Antarctica.</title>
        <authorList>
            <person name="Mun W."/>
            <person name="Choi S.Y."/>
            <person name="Mitchell R.J."/>
        </authorList>
    </citation>
    <scope>NUCLEOTIDE SEQUENCE [LARGE SCALE GENOMIC DNA]</scope>
    <source>
        <strain evidence="6 7">PP10</strain>
    </source>
</reference>
<keyword evidence="3 5" id="KW-1133">Transmembrane helix</keyword>
<feature type="transmembrane region" description="Helical" evidence="5">
    <location>
        <begin position="297"/>
        <end position="315"/>
    </location>
</feature>
<feature type="transmembrane region" description="Helical" evidence="5">
    <location>
        <begin position="171"/>
        <end position="194"/>
    </location>
</feature>
<dbReference type="PANTHER" id="PTHR47704:SF1">
    <property type="entry name" value="POTASSIUM TRANSPORTER KIMA"/>
    <property type="match status" value="1"/>
</dbReference>
<dbReference type="Pfam" id="PF13520">
    <property type="entry name" value="AA_permease_2"/>
    <property type="match status" value="1"/>
</dbReference>